<dbReference type="SUPFAM" id="SSF50891">
    <property type="entry name" value="Cyclophilin-like"/>
    <property type="match status" value="1"/>
</dbReference>
<dbReference type="GO" id="GO:0003755">
    <property type="term" value="F:peptidyl-prolyl cis-trans isomerase activity"/>
    <property type="evidence" value="ECO:0007669"/>
    <property type="project" value="UniProtKB-UniRule"/>
</dbReference>
<evidence type="ECO:0000313" key="7">
    <source>
        <dbReference type="Proteomes" id="UP000526033"/>
    </source>
</evidence>
<accession>A0A7X9DL67</accession>
<evidence type="ECO:0000256" key="2">
    <source>
        <dbReference type="ARBA" id="ARBA00023235"/>
    </source>
</evidence>
<dbReference type="AlphaFoldDB" id="A0A7X9DL67"/>
<dbReference type="CDD" id="cd00317">
    <property type="entry name" value="cyclophilin"/>
    <property type="match status" value="1"/>
</dbReference>
<dbReference type="EMBL" id="JAAZNL010000046">
    <property type="protein sequence ID" value="NMB70259.1"/>
    <property type="molecule type" value="Genomic_DNA"/>
</dbReference>
<evidence type="ECO:0000313" key="6">
    <source>
        <dbReference type="EMBL" id="NMB70259.1"/>
    </source>
</evidence>
<dbReference type="PROSITE" id="PS50072">
    <property type="entry name" value="CSA_PPIASE_2"/>
    <property type="match status" value="1"/>
</dbReference>
<evidence type="ECO:0000256" key="1">
    <source>
        <dbReference type="ARBA" id="ARBA00023110"/>
    </source>
</evidence>
<dbReference type="InterPro" id="IPR044666">
    <property type="entry name" value="Cyclophilin_A-like"/>
</dbReference>
<evidence type="ECO:0000256" key="3">
    <source>
        <dbReference type="RuleBase" id="RU363019"/>
    </source>
</evidence>
<keyword evidence="4" id="KW-1133">Transmembrane helix</keyword>
<evidence type="ECO:0000256" key="4">
    <source>
        <dbReference type="SAM" id="Phobius"/>
    </source>
</evidence>
<comment type="catalytic activity">
    <reaction evidence="3">
        <text>[protein]-peptidylproline (omega=180) = [protein]-peptidylproline (omega=0)</text>
        <dbReference type="Rhea" id="RHEA:16237"/>
        <dbReference type="Rhea" id="RHEA-COMP:10747"/>
        <dbReference type="Rhea" id="RHEA-COMP:10748"/>
        <dbReference type="ChEBI" id="CHEBI:83833"/>
        <dbReference type="ChEBI" id="CHEBI:83834"/>
        <dbReference type="EC" id="5.2.1.8"/>
    </reaction>
</comment>
<proteinExistence type="inferred from homology"/>
<keyword evidence="4" id="KW-0812">Transmembrane</keyword>
<comment type="caution">
    <text evidence="6">The sequence shown here is derived from an EMBL/GenBank/DDBJ whole genome shotgun (WGS) entry which is preliminary data.</text>
</comment>
<evidence type="ECO:0000259" key="5">
    <source>
        <dbReference type="PROSITE" id="PS50072"/>
    </source>
</evidence>
<keyword evidence="2 3" id="KW-0413">Isomerase</keyword>
<dbReference type="InterPro" id="IPR029000">
    <property type="entry name" value="Cyclophilin-like_dom_sf"/>
</dbReference>
<protein>
    <recommendedName>
        <fullName evidence="3">Peptidyl-prolyl cis-trans isomerase</fullName>
        <shortName evidence="3">PPIase</shortName>
        <ecNumber evidence="3">5.2.1.8</ecNumber>
    </recommendedName>
</protein>
<sequence length="232" mass="25423">MDKIKPYIAITLPIALILVFVFAFKESSKQEQEFEFNYDGSQTPATGSTDVPPLDPIQENNLNNPYNGNVNIDKSKKQYVTLDTTEGKIKIELAFNETPKTAGNFWDLASKGFYNNTIFHRAIDGFMIQGGDPNGDGTGGPGYKFDDEKFSGEYTRGTVAMANSGPNTNGSQFFIMHKDYPLPKNYVIFGHVVDGIEVVDKIATAPVTVNTFGEQSKPVAPIKVVSASTSEE</sequence>
<keyword evidence="1 3" id="KW-0697">Rotamase</keyword>
<dbReference type="PRINTS" id="PR00153">
    <property type="entry name" value="CSAPPISMRASE"/>
</dbReference>
<dbReference type="Pfam" id="PF00160">
    <property type="entry name" value="Pro_isomerase"/>
    <property type="match status" value="1"/>
</dbReference>
<reference evidence="6 7" key="1">
    <citation type="journal article" date="2020" name="Biotechnol. Biofuels">
        <title>New insights from the biogas microbiome by comprehensive genome-resolved metagenomics of nearly 1600 species originating from multiple anaerobic digesters.</title>
        <authorList>
            <person name="Campanaro S."/>
            <person name="Treu L."/>
            <person name="Rodriguez-R L.M."/>
            <person name="Kovalovszki A."/>
            <person name="Ziels R.M."/>
            <person name="Maus I."/>
            <person name="Zhu X."/>
            <person name="Kougias P.G."/>
            <person name="Basile A."/>
            <person name="Luo G."/>
            <person name="Schluter A."/>
            <person name="Konstantinidis K.T."/>
            <person name="Angelidaki I."/>
        </authorList>
    </citation>
    <scope>NUCLEOTIDE SEQUENCE [LARGE SCALE GENOMIC DNA]</scope>
    <source>
        <strain evidence="6">AS27yjCOA_165</strain>
    </source>
</reference>
<dbReference type="PANTHER" id="PTHR45625">
    <property type="entry name" value="PEPTIDYL-PROLYL CIS-TRANS ISOMERASE-RELATED"/>
    <property type="match status" value="1"/>
</dbReference>
<dbReference type="EC" id="5.2.1.8" evidence="3"/>
<dbReference type="PANTHER" id="PTHR45625:SF4">
    <property type="entry name" value="PEPTIDYLPROLYL ISOMERASE DOMAIN AND WD REPEAT-CONTAINING PROTEIN 1"/>
    <property type="match status" value="1"/>
</dbReference>
<organism evidence="6 7">
    <name type="scientific">candidate division WWE3 bacterium</name>
    <dbReference type="NCBI Taxonomy" id="2053526"/>
    <lineage>
        <taxon>Bacteria</taxon>
        <taxon>Katanobacteria</taxon>
    </lineage>
</organism>
<dbReference type="Gene3D" id="2.40.100.10">
    <property type="entry name" value="Cyclophilin-like"/>
    <property type="match status" value="1"/>
</dbReference>
<feature type="domain" description="PPIase cyclophilin-type" evidence="5">
    <location>
        <begin position="87"/>
        <end position="229"/>
    </location>
</feature>
<gene>
    <name evidence="6" type="ORF">GYA27_03610</name>
</gene>
<comment type="similarity">
    <text evidence="3">Belongs to the cyclophilin-type PPIase family.</text>
</comment>
<comment type="function">
    <text evidence="3">PPIases accelerate the folding of proteins. It catalyzes the cis-trans isomerization of proline imidic peptide bonds in oligopeptides.</text>
</comment>
<keyword evidence="4" id="KW-0472">Membrane</keyword>
<dbReference type="InterPro" id="IPR002130">
    <property type="entry name" value="Cyclophilin-type_PPIase_dom"/>
</dbReference>
<dbReference type="Proteomes" id="UP000526033">
    <property type="component" value="Unassembled WGS sequence"/>
</dbReference>
<feature type="transmembrane region" description="Helical" evidence="4">
    <location>
        <begin position="6"/>
        <end position="24"/>
    </location>
</feature>
<name>A0A7X9DL67_UNCKA</name>